<organism evidence="3">
    <name type="scientific">viral metagenome</name>
    <dbReference type="NCBI Taxonomy" id="1070528"/>
    <lineage>
        <taxon>unclassified sequences</taxon>
        <taxon>metagenomes</taxon>
        <taxon>organismal metagenomes</taxon>
    </lineage>
</organism>
<keyword evidence="2" id="KW-1133">Transmembrane helix</keyword>
<dbReference type="EMBL" id="MN738829">
    <property type="protein sequence ID" value="QHT38310.1"/>
    <property type="molecule type" value="Genomic_DNA"/>
</dbReference>
<keyword evidence="2" id="KW-0472">Membrane</keyword>
<reference evidence="3" key="1">
    <citation type="journal article" date="2020" name="Nature">
        <title>Giant virus diversity and host interactions through global metagenomics.</title>
        <authorList>
            <person name="Schulz F."/>
            <person name="Roux S."/>
            <person name="Paez-Espino D."/>
            <person name="Jungbluth S."/>
            <person name="Walsh D.A."/>
            <person name="Denef V.J."/>
            <person name="McMahon K.D."/>
            <person name="Konstantinidis K.T."/>
            <person name="Eloe-Fadrosh E.A."/>
            <person name="Kyrpides N.C."/>
            <person name="Woyke T."/>
        </authorList>
    </citation>
    <scope>NUCLEOTIDE SEQUENCE</scope>
    <source>
        <strain evidence="3">GVMAG-S-ERX556101-89</strain>
    </source>
</reference>
<protein>
    <submittedName>
        <fullName evidence="3">Uncharacterized protein</fullName>
    </submittedName>
</protein>
<dbReference type="AlphaFoldDB" id="A0A6C0FEM1"/>
<feature type="transmembrane region" description="Helical" evidence="2">
    <location>
        <begin position="57"/>
        <end position="73"/>
    </location>
</feature>
<evidence type="ECO:0000256" key="2">
    <source>
        <dbReference type="SAM" id="Phobius"/>
    </source>
</evidence>
<evidence type="ECO:0000313" key="3">
    <source>
        <dbReference type="EMBL" id="QHT38310.1"/>
    </source>
</evidence>
<name>A0A6C0FEM1_9ZZZZ</name>
<proteinExistence type="predicted"/>
<feature type="region of interest" description="Disordered" evidence="1">
    <location>
        <begin position="244"/>
        <end position="263"/>
    </location>
</feature>
<accession>A0A6C0FEM1</accession>
<keyword evidence="2" id="KW-0812">Transmembrane</keyword>
<evidence type="ECO:0000256" key="1">
    <source>
        <dbReference type="SAM" id="MobiDB-lite"/>
    </source>
</evidence>
<sequence length="263" mass="28569">MSDKVWVDNVYELLNLEFNPVGVSTNKQINILTKLSILVSIAISVMKKDFTTIKRTILFIAVIMGFYILFSALCSNNDDTPSTKSTTLPTTTETFAHLDYNNPVGNPELSTAPYSSPPTTGPTKTTIINGPVNNARVLGCSLNTDDWGRKNPAGNQDVSLAHDSLVLSPEIEAALTHNIPMDPSDEFYGTNFSRSVYRVADDQSNFADSLYGQGPGQNCKQGSVFAHLGNPYSVYTTACSANNNEGQNRRTGLHLIPGEPTIN</sequence>
<feature type="region of interest" description="Disordered" evidence="1">
    <location>
        <begin position="107"/>
        <end position="128"/>
    </location>
</feature>